<keyword evidence="1" id="KW-0472">Membrane</keyword>
<dbReference type="AlphaFoldDB" id="A0A383WJX1"/>
<keyword evidence="1" id="KW-0812">Transmembrane</keyword>
<evidence type="ECO:0000313" key="3">
    <source>
        <dbReference type="Proteomes" id="UP000256970"/>
    </source>
</evidence>
<feature type="transmembrane region" description="Helical" evidence="1">
    <location>
        <begin position="64"/>
        <end position="83"/>
    </location>
</feature>
<proteinExistence type="predicted"/>
<organism evidence="2 3">
    <name type="scientific">Tetradesmus obliquus</name>
    <name type="common">Green alga</name>
    <name type="synonym">Acutodesmus obliquus</name>
    <dbReference type="NCBI Taxonomy" id="3088"/>
    <lineage>
        <taxon>Eukaryota</taxon>
        <taxon>Viridiplantae</taxon>
        <taxon>Chlorophyta</taxon>
        <taxon>core chlorophytes</taxon>
        <taxon>Chlorophyceae</taxon>
        <taxon>CS clade</taxon>
        <taxon>Sphaeropleales</taxon>
        <taxon>Scenedesmaceae</taxon>
        <taxon>Tetradesmus</taxon>
    </lineage>
</organism>
<protein>
    <submittedName>
        <fullName evidence="2">Uncharacterized protein</fullName>
    </submittedName>
</protein>
<evidence type="ECO:0000313" key="2">
    <source>
        <dbReference type="EMBL" id="SZX77758.1"/>
    </source>
</evidence>
<dbReference type="Proteomes" id="UP000256970">
    <property type="component" value="Unassembled WGS sequence"/>
</dbReference>
<dbReference type="EMBL" id="FNXT01001293">
    <property type="protein sequence ID" value="SZX77758.1"/>
    <property type="molecule type" value="Genomic_DNA"/>
</dbReference>
<gene>
    <name evidence="2" type="ORF">BQ4739_LOCUS18101</name>
</gene>
<name>A0A383WJX1_TETOB</name>
<evidence type="ECO:0000256" key="1">
    <source>
        <dbReference type="SAM" id="Phobius"/>
    </source>
</evidence>
<keyword evidence="3" id="KW-1185">Reference proteome</keyword>
<keyword evidence="1" id="KW-1133">Transmembrane helix</keyword>
<sequence length="87" mass="9746">MLGLIPFGGELTGHAKDILMLEKQQQQQQQQQQALGHVERDMAGATVGSYIISRALKYNMAKRLVLLLLLPLLLLLLLLQVTWRGPL</sequence>
<reference evidence="2 3" key="1">
    <citation type="submission" date="2016-10" db="EMBL/GenBank/DDBJ databases">
        <authorList>
            <person name="Cai Z."/>
        </authorList>
    </citation>
    <scope>NUCLEOTIDE SEQUENCE [LARGE SCALE GENOMIC DNA]</scope>
</reference>
<accession>A0A383WJX1</accession>